<sequence>MKVLAAFLANTIANFLIGLLVAKFLGPEEYGRFALAFAVGVVIQTALFDWMRLAATRFYSTRVREAEPAIRSTLDFAFLAITAALVLGGGLFLLLAPDFSLGDALIALALATAAINGLFDYSTALLRARFEDRLYGRVVLTKNILALLLTGGGAFVFHSAGMALAGSLASLLGAVLTARASLADPGASPRGARRDTAYTLVSYSAPIVAANMLYQSVPLAVRALVATYYGFAETGQFSLAYDLGIRAIYALGSALDVLLFQIAVAAHERHGAAKAKEQIARNMTIVAAFLAPACAGIWLTMPSIEELIVPAQFRGPFGHYLDLLLPGLFAMGLIQFAVNPVFQIEKKTAPLIGAAAVAVVTGLVLALALPRGADASSFAIAQCGAYILALAALVGFAARTAPQWPRLRDMLASVVATGAMIVAVRPLGQLAPGATTLLLQIGVGAFVYCGATLLFDIAGLRGLAVSVARPLLSRVLARARTAL</sequence>
<evidence type="ECO:0000256" key="2">
    <source>
        <dbReference type="ARBA" id="ARBA00022475"/>
    </source>
</evidence>
<feature type="transmembrane region" description="Helical" evidence="6">
    <location>
        <begin position="76"/>
        <end position="95"/>
    </location>
</feature>
<dbReference type="InterPro" id="IPR050833">
    <property type="entry name" value="Poly_Biosynth_Transport"/>
</dbReference>
<dbReference type="Proteomes" id="UP000230709">
    <property type="component" value="Chromosome"/>
</dbReference>
<dbReference type="RefSeq" id="WP_003615764.1">
    <property type="nucleotide sequence ID" value="NZ_ADVE02000001.1"/>
</dbReference>
<accession>A0A2D2D556</accession>
<dbReference type="EMBL" id="CP023737">
    <property type="protein sequence ID" value="ATQ69949.1"/>
    <property type="molecule type" value="Genomic_DNA"/>
</dbReference>
<keyword evidence="4 6" id="KW-1133">Transmembrane helix</keyword>
<feature type="transmembrane region" description="Helical" evidence="6">
    <location>
        <begin position="247"/>
        <end position="267"/>
    </location>
</feature>
<keyword evidence="2" id="KW-1003">Cell membrane</keyword>
<dbReference type="PANTHER" id="PTHR30250">
    <property type="entry name" value="PST FAMILY PREDICTED COLANIC ACID TRANSPORTER"/>
    <property type="match status" value="1"/>
</dbReference>
<dbReference type="PANTHER" id="PTHR30250:SF11">
    <property type="entry name" value="O-ANTIGEN TRANSPORTER-RELATED"/>
    <property type="match status" value="1"/>
</dbReference>
<evidence type="ECO:0000256" key="1">
    <source>
        <dbReference type="ARBA" id="ARBA00004651"/>
    </source>
</evidence>
<feature type="transmembrane region" description="Helical" evidence="6">
    <location>
        <begin position="32"/>
        <end position="55"/>
    </location>
</feature>
<feature type="transmembrane region" description="Helical" evidence="6">
    <location>
        <begin position="375"/>
        <end position="398"/>
    </location>
</feature>
<proteinExistence type="predicted"/>
<dbReference type="KEGG" id="mtw:CQW49_20220"/>
<reference evidence="8" key="1">
    <citation type="submission" date="2017-10" db="EMBL/GenBank/DDBJ databases">
        <title>Completed PacBio SMRT sequence of Methylosinus trichosporium OB3b reveals presence of a third large plasmid.</title>
        <authorList>
            <person name="Charles T.C."/>
            <person name="Lynch M.D.J."/>
            <person name="Heil J.R."/>
            <person name="Cheng J."/>
        </authorList>
    </citation>
    <scope>NUCLEOTIDE SEQUENCE [LARGE SCALE GENOMIC DNA]</scope>
    <source>
        <strain evidence="8">OB3b</strain>
    </source>
</reference>
<feature type="transmembrane region" description="Helical" evidence="6">
    <location>
        <begin position="163"/>
        <end position="183"/>
    </location>
</feature>
<feature type="transmembrane region" description="Helical" evidence="6">
    <location>
        <begin position="101"/>
        <end position="122"/>
    </location>
</feature>
<evidence type="ECO:0000256" key="6">
    <source>
        <dbReference type="SAM" id="Phobius"/>
    </source>
</evidence>
<keyword evidence="8" id="KW-1185">Reference proteome</keyword>
<keyword evidence="5 6" id="KW-0472">Membrane</keyword>
<name>A0A2D2D556_METT3</name>
<feature type="transmembrane region" description="Helical" evidence="6">
    <location>
        <begin position="410"/>
        <end position="428"/>
    </location>
</feature>
<feature type="transmembrane region" description="Helical" evidence="6">
    <location>
        <begin position="350"/>
        <end position="369"/>
    </location>
</feature>
<feature type="transmembrane region" description="Helical" evidence="6">
    <location>
        <begin position="279"/>
        <end position="299"/>
    </location>
</feature>
<feature type="transmembrane region" description="Helical" evidence="6">
    <location>
        <begin position="134"/>
        <end position="157"/>
    </location>
</feature>
<evidence type="ECO:0000313" key="8">
    <source>
        <dbReference type="Proteomes" id="UP000230709"/>
    </source>
</evidence>
<dbReference type="AlphaFoldDB" id="A0A2D2D556"/>
<evidence type="ECO:0000256" key="3">
    <source>
        <dbReference type="ARBA" id="ARBA00022692"/>
    </source>
</evidence>
<dbReference type="STRING" id="595536.GCA_000178815_01151"/>
<keyword evidence="3 6" id="KW-0812">Transmembrane</keyword>
<feature type="transmembrane region" description="Helical" evidence="6">
    <location>
        <begin position="319"/>
        <end position="338"/>
    </location>
</feature>
<evidence type="ECO:0000313" key="7">
    <source>
        <dbReference type="EMBL" id="ATQ69949.1"/>
    </source>
</evidence>
<protein>
    <submittedName>
        <fullName evidence="7">Teichoic acid transporter</fullName>
    </submittedName>
</protein>
<organism evidence="7 8">
    <name type="scientific">Methylosinus trichosporium (strain ATCC 35070 / NCIMB 11131 / UNIQEM 75 / OB3b)</name>
    <dbReference type="NCBI Taxonomy" id="595536"/>
    <lineage>
        <taxon>Bacteria</taxon>
        <taxon>Pseudomonadati</taxon>
        <taxon>Pseudomonadota</taxon>
        <taxon>Alphaproteobacteria</taxon>
        <taxon>Hyphomicrobiales</taxon>
        <taxon>Methylocystaceae</taxon>
        <taxon>Methylosinus</taxon>
    </lineage>
</organism>
<comment type="subcellular location">
    <subcellularLocation>
        <location evidence="1">Cell membrane</location>
        <topology evidence="1">Multi-pass membrane protein</topology>
    </subcellularLocation>
</comment>
<feature type="transmembrane region" description="Helical" evidence="6">
    <location>
        <begin position="195"/>
        <end position="214"/>
    </location>
</feature>
<dbReference type="GO" id="GO:0005886">
    <property type="term" value="C:plasma membrane"/>
    <property type="evidence" value="ECO:0007669"/>
    <property type="project" value="UniProtKB-SubCell"/>
</dbReference>
<gene>
    <name evidence="7" type="ORF">CQW49_20220</name>
</gene>
<evidence type="ECO:0000256" key="4">
    <source>
        <dbReference type="ARBA" id="ARBA00022989"/>
    </source>
</evidence>
<feature type="transmembrane region" description="Helical" evidence="6">
    <location>
        <begin position="434"/>
        <end position="455"/>
    </location>
</feature>
<dbReference type="Pfam" id="PF13440">
    <property type="entry name" value="Polysacc_synt_3"/>
    <property type="match status" value="1"/>
</dbReference>
<evidence type="ECO:0000256" key="5">
    <source>
        <dbReference type="ARBA" id="ARBA00023136"/>
    </source>
</evidence>